<evidence type="ECO:0000256" key="5">
    <source>
        <dbReference type="ARBA" id="ARBA00012513"/>
    </source>
</evidence>
<dbReference type="Pfam" id="PF00560">
    <property type="entry name" value="LRR_1"/>
    <property type="match status" value="3"/>
</dbReference>
<dbReference type="SUPFAM" id="SSF52058">
    <property type="entry name" value="L domain-like"/>
    <property type="match status" value="1"/>
</dbReference>
<keyword evidence="10" id="KW-0808">Transferase</keyword>
<feature type="binding site" evidence="23">
    <location>
        <position position="947"/>
    </location>
    <ligand>
        <name>ATP</name>
        <dbReference type="ChEBI" id="CHEBI:30616"/>
    </ligand>
</feature>
<keyword evidence="18 24" id="KW-0472">Membrane</keyword>
<evidence type="ECO:0000256" key="21">
    <source>
        <dbReference type="ARBA" id="ARBA00047899"/>
    </source>
</evidence>
<dbReference type="InterPro" id="IPR008271">
    <property type="entry name" value="Ser/Thr_kinase_AS"/>
</dbReference>
<keyword evidence="16 23" id="KW-0067">ATP-binding</keyword>
<evidence type="ECO:0000256" key="8">
    <source>
        <dbReference type="ARBA" id="ARBA00022553"/>
    </source>
</evidence>
<dbReference type="Gene3D" id="3.30.200.20">
    <property type="entry name" value="Phosphorylase Kinase, domain 1"/>
    <property type="match status" value="1"/>
</dbReference>
<dbReference type="PRINTS" id="PR00019">
    <property type="entry name" value="LEURICHRPT"/>
</dbReference>
<dbReference type="InterPro" id="IPR050647">
    <property type="entry name" value="Plant_LRR-RLKs"/>
</dbReference>
<comment type="similarity">
    <text evidence="3">Belongs to the protein kinase superfamily. Ser/Thr protein kinase family.</text>
</comment>
<evidence type="ECO:0000256" key="12">
    <source>
        <dbReference type="ARBA" id="ARBA00022729"/>
    </source>
</evidence>
<dbReference type="PROSITE" id="PS51450">
    <property type="entry name" value="LRR"/>
    <property type="match status" value="2"/>
</dbReference>
<evidence type="ECO:0000256" key="23">
    <source>
        <dbReference type="PROSITE-ProRule" id="PRU10141"/>
    </source>
</evidence>
<dbReference type="SMART" id="SM00220">
    <property type="entry name" value="S_TKc"/>
    <property type="match status" value="1"/>
</dbReference>
<evidence type="ECO:0000259" key="25">
    <source>
        <dbReference type="PROSITE" id="PS50011"/>
    </source>
</evidence>
<evidence type="ECO:0000256" key="4">
    <source>
        <dbReference type="ARBA" id="ARBA00009592"/>
    </source>
</evidence>
<keyword evidence="6" id="KW-1003">Cell membrane</keyword>
<evidence type="ECO:0000256" key="9">
    <source>
        <dbReference type="ARBA" id="ARBA00022614"/>
    </source>
</evidence>
<proteinExistence type="inferred from homology"/>
<dbReference type="GO" id="GO:0033612">
    <property type="term" value="F:receptor serine/threonine kinase binding"/>
    <property type="evidence" value="ECO:0007669"/>
    <property type="project" value="TreeGrafter"/>
</dbReference>
<name>A0A8J5K833_ZINOF</name>
<accession>A0A8J5K833</accession>
<dbReference type="GO" id="GO:0005886">
    <property type="term" value="C:plasma membrane"/>
    <property type="evidence" value="ECO:0007669"/>
    <property type="project" value="UniProtKB-SubCell"/>
</dbReference>
<dbReference type="EMBL" id="JACMSC010000017">
    <property type="protein sequence ID" value="KAG6477760.1"/>
    <property type="molecule type" value="Genomic_DNA"/>
</dbReference>
<evidence type="ECO:0000256" key="11">
    <source>
        <dbReference type="ARBA" id="ARBA00022692"/>
    </source>
</evidence>
<evidence type="ECO:0000256" key="6">
    <source>
        <dbReference type="ARBA" id="ARBA00022475"/>
    </source>
</evidence>
<dbReference type="Pfam" id="PF13855">
    <property type="entry name" value="LRR_8"/>
    <property type="match status" value="3"/>
</dbReference>
<dbReference type="SUPFAM" id="SSF56112">
    <property type="entry name" value="Protein kinase-like (PK-like)"/>
    <property type="match status" value="1"/>
</dbReference>
<dbReference type="Proteomes" id="UP000734854">
    <property type="component" value="Unassembled WGS sequence"/>
</dbReference>
<dbReference type="FunFam" id="3.80.10.10:FF:000213">
    <property type="entry name" value="Tyrosine-sulfated glycopeptide receptor 1"/>
    <property type="match status" value="1"/>
</dbReference>
<keyword evidence="7" id="KW-0723">Serine/threonine-protein kinase</keyword>
<evidence type="ECO:0000313" key="26">
    <source>
        <dbReference type="EMBL" id="KAG6477760.1"/>
    </source>
</evidence>
<evidence type="ECO:0000256" key="7">
    <source>
        <dbReference type="ARBA" id="ARBA00022527"/>
    </source>
</evidence>
<dbReference type="InterPro" id="IPR001611">
    <property type="entry name" value="Leu-rich_rpt"/>
</dbReference>
<keyword evidence="9" id="KW-0433">Leucine-rich repeat</keyword>
<keyword evidence="19" id="KW-0675">Receptor</keyword>
<dbReference type="GO" id="GO:0004674">
    <property type="term" value="F:protein serine/threonine kinase activity"/>
    <property type="evidence" value="ECO:0007669"/>
    <property type="project" value="UniProtKB-KW"/>
</dbReference>
<keyword evidence="27" id="KW-1185">Reference proteome</keyword>
<comment type="catalytic activity">
    <reaction evidence="21">
        <text>L-threonyl-[protein] + ATP = O-phospho-L-threonyl-[protein] + ADP + H(+)</text>
        <dbReference type="Rhea" id="RHEA:46608"/>
        <dbReference type="Rhea" id="RHEA-COMP:11060"/>
        <dbReference type="Rhea" id="RHEA-COMP:11605"/>
        <dbReference type="ChEBI" id="CHEBI:15378"/>
        <dbReference type="ChEBI" id="CHEBI:30013"/>
        <dbReference type="ChEBI" id="CHEBI:30616"/>
        <dbReference type="ChEBI" id="CHEBI:61977"/>
        <dbReference type="ChEBI" id="CHEBI:456216"/>
        <dbReference type="EC" id="2.7.11.1"/>
    </reaction>
</comment>
<dbReference type="Pfam" id="PF08263">
    <property type="entry name" value="LRRNT_2"/>
    <property type="match status" value="1"/>
</dbReference>
<evidence type="ECO:0000256" key="2">
    <source>
        <dbReference type="ARBA" id="ARBA00004479"/>
    </source>
</evidence>
<dbReference type="PROSITE" id="PS50011">
    <property type="entry name" value="PROTEIN_KINASE_DOM"/>
    <property type="match status" value="1"/>
</dbReference>
<gene>
    <name evidence="26" type="ORF">ZIOFF_061191</name>
</gene>
<feature type="domain" description="Protein kinase" evidence="25">
    <location>
        <begin position="919"/>
        <end position="1190"/>
    </location>
</feature>
<dbReference type="InterPro" id="IPR000719">
    <property type="entry name" value="Prot_kinase_dom"/>
</dbReference>
<dbReference type="FunFam" id="1.10.510.10:FF:000309">
    <property type="entry name" value="Leucine-rich repeat receptor-like protein kinase"/>
    <property type="match status" value="1"/>
</dbReference>
<dbReference type="AlphaFoldDB" id="A0A8J5K833"/>
<evidence type="ECO:0000256" key="10">
    <source>
        <dbReference type="ARBA" id="ARBA00022679"/>
    </source>
</evidence>
<evidence type="ECO:0000256" key="1">
    <source>
        <dbReference type="ARBA" id="ARBA00004162"/>
    </source>
</evidence>
<comment type="caution">
    <text evidence="26">The sequence shown here is derived from an EMBL/GenBank/DDBJ whole genome shotgun (WGS) entry which is preliminary data.</text>
</comment>
<sequence length="1196" mass="131929">MRAAGLDGKPGWKRAASLEEEQQLRKLFFGRRLEEGSFFRKLFFGRRLEEGSPFHSLVLRGDDNHCWCVVCCQMEQWKQSSVSGTSDVNDVADGFFGTRKKELPPLPIRAANLMNSRESQKISLAEVTSSHKRTRFTTRLSYAAVMKKKGDKFAYDFSQRLNFGFLVLFFFLDAATLTDSQSCSSADLIALQRFSRGLDSGIPGWSLNASDSDCCSWDGVSCDNSGVIGARVVGLDLRNRSLKGFLSDSLADLVLLSSLNLSFNSLRGTVPSGLFYITGLKHLDLSMNKLSGSIPPDSFLPSIEVFNISYNAFSGKRPIFFGSTRLLALDISFNKFSGGIDAAICNSSAQIQVLRFSANSFSGEFPPGFGNCAFLEELCVDVNEVNGTLPDDLFKLSSLRRLRLQGNSLYGLLSSSIGNLSNLELLDLSFNSFSGRIPNAFRGLTKLKYLSLQSNSFSGHLPFTLSNLSPLVLLNLKNNLLTGEIALNCMAMNQLSSLDLGTNFFSGSIPHNLSQCVELRTLNLARNNLTGEVPTSFRNLGSLSYLSLSNNSLSNIYSALLILQEVQSLTGLALTRNFHGDERIPMEGIRGFGKIQLLAIANCGLLGSIPPWLSNLSELNVLDLSWNHLEGSIPSWIGTLEHLFYLDLSNNSLSGEIPVSLTQMKSLISGNSSSSFGPPNEDFPFFVKKNISGQGLQYNQVGSFPPSIILSQNMLAGPVLPGFGNLKRLHALDLKQNRLSGNIPDELSGMSSLEALDLSHNILSGTIPSSLTKLSFLSSFDVAYNNLSGPIPTGGQFSTFSTSDFEGNPGLCGFHSKLCDSDQRHEGRTVQRRRNKGVIIGLASGIGLGTSSLLAFVYFLVSRNHRNRQDDGPKVADYSNSNNFSDLEGAESRLVLLFRNMNSDSELSIGDILKSTNHFDQSNIIGCGGFGLVYKAILPDDRKVAIKRLSGDYFQMEREFQAEIETLSRAQHRNLVLLQGYCKIGSDRLLIYSYMQNGSLDYWLHEKPDGGTILNWHRRLQIAQGSARGLAYLHQSCDPHILHRDIKSSNILLDENFEAHLADFGLARLIFPYETHVTTDLVGTLGYIPPEYGLSSVATFKGDVYSFGVVLLELLTGKRPVDMCKPKGGRELISWVLRMKEEKREVEVFDPQIYDKSLFYQLMKMLEIACVCLSDSPKMRPLSKQLVAWLDSIGTD</sequence>
<dbReference type="PROSITE" id="PS00107">
    <property type="entry name" value="PROTEIN_KINASE_ATP"/>
    <property type="match status" value="1"/>
</dbReference>
<keyword evidence="13" id="KW-0677">Repeat</keyword>
<dbReference type="Pfam" id="PF00069">
    <property type="entry name" value="Pkinase"/>
    <property type="match status" value="1"/>
</dbReference>
<dbReference type="FunFam" id="3.80.10.10:FF:000095">
    <property type="entry name" value="LRR receptor-like serine/threonine-protein kinase GSO1"/>
    <property type="match status" value="1"/>
</dbReference>
<keyword evidence="20" id="KW-0325">Glycoprotein</keyword>
<organism evidence="26 27">
    <name type="scientific">Zingiber officinale</name>
    <name type="common">Ginger</name>
    <name type="synonym">Amomum zingiber</name>
    <dbReference type="NCBI Taxonomy" id="94328"/>
    <lineage>
        <taxon>Eukaryota</taxon>
        <taxon>Viridiplantae</taxon>
        <taxon>Streptophyta</taxon>
        <taxon>Embryophyta</taxon>
        <taxon>Tracheophyta</taxon>
        <taxon>Spermatophyta</taxon>
        <taxon>Magnoliopsida</taxon>
        <taxon>Liliopsida</taxon>
        <taxon>Zingiberales</taxon>
        <taxon>Zingiberaceae</taxon>
        <taxon>Zingiber</taxon>
    </lineage>
</organism>
<dbReference type="InterPro" id="IPR011009">
    <property type="entry name" value="Kinase-like_dom_sf"/>
</dbReference>
<keyword evidence="12" id="KW-0732">Signal</keyword>
<evidence type="ECO:0000256" key="3">
    <source>
        <dbReference type="ARBA" id="ARBA00008684"/>
    </source>
</evidence>
<dbReference type="InterPro" id="IPR013210">
    <property type="entry name" value="LRR_N_plant-typ"/>
</dbReference>
<dbReference type="SUPFAM" id="SSF52047">
    <property type="entry name" value="RNI-like"/>
    <property type="match status" value="1"/>
</dbReference>
<dbReference type="Gene3D" id="1.10.510.10">
    <property type="entry name" value="Transferase(Phosphotransferase) domain 1"/>
    <property type="match status" value="1"/>
</dbReference>
<evidence type="ECO:0000256" key="22">
    <source>
        <dbReference type="ARBA" id="ARBA00048679"/>
    </source>
</evidence>
<keyword evidence="8" id="KW-0597">Phosphoprotein</keyword>
<dbReference type="FunFam" id="3.30.200.20:FF:000309">
    <property type="entry name" value="Leucine-rich repeat receptor protein kinase MSP1"/>
    <property type="match status" value="1"/>
</dbReference>
<dbReference type="SMART" id="SM00369">
    <property type="entry name" value="LRR_TYP"/>
    <property type="match status" value="10"/>
</dbReference>
<keyword evidence="15" id="KW-0418">Kinase</keyword>
<evidence type="ECO:0000313" key="27">
    <source>
        <dbReference type="Proteomes" id="UP000734854"/>
    </source>
</evidence>
<keyword evidence="11 24" id="KW-0812">Transmembrane</keyword>
<comment type="subcellular location">
    <subcellularLocation>
        <location evidence="1">Cell membrane</location>
        <topology evidence="1">Single-pass membrane protein</topology>
    </subcellularLocation>
    <subcellularLocation>
        <location evidence="2">Membrane</location>
        <topology evidence="2">Single-pass type I membrane protein</topology>
    </subcellularLocation>
</comment>
<evidence type="ECO:0000256" key="19">
    <source>
        <dbReference type="ARBA" id="ARBA00023170"/>
    </source>
</evidence>
<dbReference type="PANTHER" id="PTHR48056:SF18">
    <property type="entry name" value="NON-SPECIFIC SERINE_THREONINE PROTEIN KINASE"/>
    <property type="match status" value="1"/>
</dbReference>
<evidence type="ECO:0000256" key="18">
    <source>
        <dbReference type="ARBA" id="ARBA00023136"/>
    </source>
</evidence>
<dbReference type="PROSITE" id="PS00108">
    <property type="entry name" value="PROTEIN_KINASE_ST"/>
    <property type="match status" value="1"/>
</dbReference>
<dbReference type="InterPro" id="IPR003591">
    <property type="entry name" value="Leu-rich_rpt_typical-subtyp"/>
</dbReference>
<evidence type="ECO:0000256" key="17">
    <source>
        <dbReference type="ARBA" id="ARBA00022989"/>
    </source>
</evidence>
<evidence type="ECO:0000256" key="16">
    <source>
        <dbReference type="ARBA" id="ARBA00022840"/>
    </source>
</evidence>
<reference evidence="26 27" key="1">
    <citation type="submission" date="2020-08" db="EMBL/GenBank/DDBJ databases">
        <title>Plant Genome Project.</title>
        <authorList>
            <person name="Zhang R.-G."/>
        </authorList>
    </citation>
    <scope>NUCLEOTIDE SEQUENCE [LARGE SCALE GENOMIC DNA]</scope>
    <source>
        <tissue evidence="26">Rhizome</tissue>
    </source>
</reference>
<evidence type="ECO:0000256" key="15">
    <source>
        <dbReference type="ARBA" id="ARBA00022777"/>
    </source>
</evidence>
<dbReference type="EC" id="2.7.11.1" evidence="5"/>
<evidence type="ECO:0000256" key="24">
    <source>
        <dbReference type="SAM" id="Phobius"/>
    </source>
</evidence>
<evidence type="ECO:0000256" key="20">
    <source>
        <dbReference type="ARBA" id="ARBA00023180"/>
    </source>
</evidence>
<dbReference type="InterPro" id="IPR017441">
    <property type="entry name" value="Protein_kinase_ATP_BS"/>
</dbReference>
<comment type="similarity">
    <text evidence="4">Belongs to the RLP family.</text>
</comment>
<keyword evidence="17 24" id="KW-1133">Transmembrane helix</keyword>
<comment type="catalytic activity">
    <reaction evidence="22">
        <text>L-seryl-[protein] + ATP = O-phospho-L-seryl-[protein] + ADP + H(+)</text>
        <dbReference type="Rhea" id="RHEA:17989"/>
        <dbReference type="Rhea" id="RHEA-COMP:9863"/>
        <dbReference type="Rhea" id="RHEA-COMP:11604"/>
        <dbReference type="ChEBI" id="CHEBI:15378"/>
        <dbReference type="ChEBI" id="CHEBI:29999"/>
        <dbReference type="ChEBI" id="CHEBI:30616"/>
        <dbReference type="ChEBI" id="CHEBI:83421"/>
        <dbReference type="ChEBI" id="CHEBI:456216"/>
        <dbReference type="EC" id="2.7.11.1"/>
    </reaction>
</comment>
<dbReference type="InterPro" id="IPR032675">
    <property type="entry name" value="LRR_dom_sf"/>
</dbReference>
<dbReference type="Gene3D" id="3.80.10.10">
    <property type="entry name" value="Ribonuclease Inhibitor"/>
    <property type="match status" value="4"/>
</dbReference>
<evidence type="ECO:0000256" key="14">
    <source>
        <dbReference type="ARBA" id="ARBA00022741"/>
    </source>
</evidence>
<protein>
    <recommendedName>
        <fullName evidence="5">non-specific serine/threonine protein kinase</fullName>
        <ecNumber evidence="5">2.7.11.1</ecNumber>
    </recommendedName>
</protein>
<dbReference type="PANTHER" id="PTHR48056">
    <property type="entry name" value="LRR RECEPTOR-LIKE SERINE/THREONINE-PROTEIN KINASE-RELATED"/>
    <property type="match status" value="1"/>
</dbReference>
<feature type="transmembrane region" description="Helical" evidence="24">
    <location>
        <begin position="838"/>
        <end position="861"/>
    </location>
</feature>
<keyword evidence="14 23" id="KW-0547">Nucleotide-binding</keyword>
<dbReference type="GO" id="GO:0005524">
    <property type="term" value="F:ATP binding"/>
    <property type="evidence" value="ECO:0007669"/>
    <property type="project" value="UniProtKB-UniRule"/>
</dbReference>
<evidence type="ECO:0000256" key="13">
    <source>
        <dbReference type="ARBA" id="ARBA00022737"/>
    </source>
</evidence>